<proteinExistence type="predicted"/>
<dbReference type="GO" id="GO:0008477">
    <property type="term" value="F:purine nucleosidase activity"/>
    <property type="evidence" value="ECO:0007669"/>
    <property type="project" value="TreeGrafter"/>
</dbReference>
<dbReference type="GO" id="GO:0006152">
    <property type="term" value="P:purine nucleoside catabolic process"/>
    <property type="evidence" value="ECO:0007669"/>
    <property type="project" value="TreeGrafter"/>
</dbReference>
<dbReference type="EMBL" id="JAHQCW010000044">
    <property type="protein sequence ID" value="MBU9738907.1"/>
    <property type="molecule type" value="Genomic_DNA"/>
</dbReference>
<evidence type="ECO:0000313" key="4">
    <source>
        <dbReference type="EMBL" id="MBU9738907.1"/>
    </source>
</evidence>
<dbReference type="SUPFAM" id="SSF53590">
    <property type="entry name" value="Nucleoside hydrolase"/>
    <property type="match status" value="1"/>
</dbReference>
<dbReference type="InterPro" id="IPR023186">
    <property type="entry name" value="IUNH"/>
</dbReference>
<comment type="caution">
    <text evidence="4">The sequence shown here is derived from an EMBL/GenBank/DDBJ whole genome shotgun (WGS) entry which is preliminary data.</text>
</comment>
<evidence type="ECO:0000259" key="3">
    <source>
        <dbReference type="Pfam" id="PF01156"/>
    </source>
</evidence>
<organism evidence="4 5">
    <name type="scientific">Diplocloster agilis</name>
    <dbReference type="NCBI Taxonomy" id="2850323"/>
    <lineage>
        <taxon>Bacteria</taxon>
        <taxon>Bacillati</taxon>
        <taxon>Bacillota</taxon>
        <taxon>Clostridia</taxon>
        <taxon>Lachnospirales</taxon>
        <taxon>Lachnospiraceae</taxon>
        <taxon>Diplocloster</taxon>
    </lineage>
</organism>
<gene>
    <name evidence="4" type="ORF">KTH89_20435</name>
</gene>
<evidence type="ECO:0000256" key="2">
    <source>
        <dbReference type="ARBA" id="ARBA00023295"/>
    </source>
</evidence>
<keyword evidence="2" id="KW-0326">Glycosidase</keyword>
<keyword evidence="5" id="KW-1185">Reference proteome</keyword>
<feature type="domain" description="Inosine/uridine-preferring nucleoside hydrolase" evidence="3">
    <location>
        <begin position="6"/>
        <end position="294"/>
    </location>
</feature>
<dbReference type="Gene3D" id="3.90.245.10">
    <property type="entry name" value="Ribonucleoside hydrolase-like"/>
    <property type="match status" value="1"/>
</dbReference>
<dbReference type="AlphaFoldDB" id="A0A949K8Y1"/>
<dbReference type="Proteomes" id="UP000712157">
    <property type="component" value="Unassembled WGS sequence"/>
</dbReference>
<evidence type="ECO:0000256" key="1">
    <source>
        <dbReference type="ARBA" id="ARBA00022801"/>
    </source>
</evidence>
<dbReference type="InterPro" id="IPR036452">
    <property type="entry name" value="Ribo_hydro-like"/>
</dbReference>
<dbReference type="InterPro" id="IPR001910">
    <property type="entry name" value="Inosine/uridine_hydrolase_dom"/>
</dbReference>
<dbReference type="PANTHER" id="PTHR12304">
    <property type="entry name" value="INOSINE-URIDINE PREFERRING NUCLEOSIDE HYDROLASE"/>
    <property type="match status" value="1"/>
</dbReference>
<dbReference type="GO" id="GO:0005829">
    <property type="term" value="C:cytosol"/>
    <property type="evidence" value="ECO:0007669"/>
    <property type="project" value="TreeGrafter"/>
</dbReference>
<dbReference type="Pfam" id="PF01156">
    <property type="entry name" value="IU_nuc_hydro"/>
    <property type="match status" value="1"/>
</dbReference>
<evidence type="ECO:0000313" key="5">
    <source>
        <dbReference type="Proteomes" id="UP000712157"/>
    </source>
</evidence>
<dbReference type="PANTHER" id="PTHR12304:SF4">
    <property type="entry name" value="URIDINE NUCLEOSIDASE"/>
    <property type="match status" value="1"/>
</dbReference>
<sequence length="318" mass="35133">MRQEKILLDTDMGTDVDDALALIYLLKHPACRMMGITTVAGEAGVRAELAQTLCGECNVQVPVYPGCEQCMIIPQREVSAPHGRLLPHSGSSRQYPAGQALSFMQQVIRENEGEITLIGIGPFTNIAMLFRMDPELPGMLKKLVLMGGRFFPDCQSIQTPQKRHTPDRNPAFADVSIASMLRGGMLEANMATDPHAAAVIAGAAPSRTRIISLDVTRQVVMKEESFRQKFAAKEYTLLMKMAQMWLQVDGQITFHDPLAAVSVFCPQVCTYLNGNLEIELSGGKMDGCTYLEENPGGRFEVSSQVYPETFFREYFSVI</sequence>
<reference evidence="4" key="1">
    <citation type="submission" date="2021-06" db="EMBL/GenBank/DDBJ databases">
        <title>Description of novel taxa of the family Lachnospiraceae.</title>
        <authorList>
            <person name="Chaplin A.V."/>
            <person name="Sokolova S.R."/>
            <person name="Pikina A.P."/>
            <person name="Korzhanova M."/>
            <person name="Belova V."/>
            <person name="Korostin D."/>
            <person name="Efimov B.A."/>
        </authorList>
    </citation>
    <scope>NUCLEOTIDE SEQUENCE</scope>
    <source>
        <strain evidence="4">ASD5720</strain>
    </source>
</reference>
<dbReference type="RefSeq" id="WP_238722917.1">
    <property type="nucleotide sequence ID" value="NZ_JAHQCW010000044.1"/>
</dbReference>
<accession>A0A949K8Y1</accession>
<protein>
    <submittedName>
        <fullName evidence="4">Nucleoside hydrolase</fullName>
    </submittedName>
</protein>
<keyword evidence="1 4" id="KW-0378">Hydrolase</keyword>
<name>A0A949K8Y1_9FIRM</name>